<feature type="domain" description="HTH tetR-type" evidence="5">
    <location>
        <begin position="6"/>
        <end position="65"/>
    </location>
</feature>
<reference evidence="6" key="1">
    <citation type="journal article" date="2014" name="Int. J. Syst. Evol. Microbiol.">
        <title>Complete genome sequence of Corynebacterium casei LMG S-19264T (=DSM 44701T), isolated from a smear-ripened cheese.</title>
        <authorList>
            <consortium name="US DOE Joint Genome Institute (JGI-PGF)"/>
            <person name="Walter F."/>
            <person name="Albersmeier A."/>
            <person name="Kalinowski J."/>
            <person name="Ruckert C."/>
        </authorList>
    </citation>
    <scope>NUCLEOTIDE SEQUENCE</scope>
    <source>
        <strain evidence="6">CGMCC 1.15085</strain>
    </source>
</reference>
<dbReference type="SUPFAM" id="SSF46689">
    <property type="entry name" value="Homeodomain-like"/>
    <property type="match status" value="1"/>
</dbReference>
<dbReference type="EMBL" id="BMHI01000001">
    <property type="protein sequence ID" value="GGB15813.1"/>
    <property type="molecule type" value="Genomic_DNA"/>
</dbReference>
<evidence type="ECO:0000313" key="6">
    <source>
        <dbReference type="EMBL" id="GGB15813.1"/>
    </source>
</evidence>
<dbReference type="Gene3D" id="1.10.357.10">
    <property type="entry name" value="Tetracycline Repressor, domain 2"/>
    <property type="match status" value="1"/>
</dbReference>
<dbReference type="PANTHER" id="PTHR30055:SF234">
    <property type="entry name" value="HTH-TYPE TRANSCRIPTIONAL REGULATOR BETI"/>
    <property type="match status" value="1"/>
</dbReference>
<keyword evidence="2 4" id="KW-0238">DNA-binding</keyword>
<dbReference type="PRINTS" id="PR00455">
    <property type="entry name" value="HTHTETR"/>
</dbReference>
<evidence type="ECO:0000256" key="1">
    <source>
        <dbReference type="ARBA" id="ARBA00023015"/>
    </source>
</evidence>
<sequence length="201" mass="21966">MARPAKFTDDNLLDAARESVFSHGASATIGQIAAAAGAPVGSIYHRFGSREELLTRLWIRGIRRFQADLLELGGSPDAAVALETAAIHVPRFCRENPAEANVLTLYRQPALVSTAPTDLRDTVEHLNDEVFGVMARLASRYYGRATQHRLQVVRTACQQSPYGLVRPYIGRRDSTASMPTWLEDAVRVSTRAILTVGGPHA</sequence>
<dbReference type="PROSITE" id="PS50977">
    <property type="entry name" value="HTH_TETR_2"/>
    <property type="match status" value="1"/>
</dbReference>
<keyword evidence="7" id="KW-1185">Reference proteome</keyword>
<dbReference type="InterPro" id="IPR050109">
    <property type="entry name" value="HTH-type_TetR-like_transc_reg"/>
</dbReference>
<evidence type="ECO:0000313" key="7">
    <source>
        <dbReference type="Proteomes" id="UP000636793"/>
    </source>
</evidence>
<dbReference type="GO" id="GO:0003700">
    <property type="term" value="F:DNA-binding transcription factor activity"/>
    <property type="evidence" value="ECO:0007669"/>
    <property type="project" value="TreeGrafter"/>
</dbReference>
<dbReference type="InterPro" id="IPR009057">
    <property type="entry name" value="Homeodomain-like_sf"/>
</dbReference>
<dbReference type="AlphaFoldDB" id="A0A916ST59"/>
<proteinExistence type="predicted"/>
<comment type="caution">
    <text evidence="6">The sequence shown here is derived from an EMBL/GenBank/DDBJ whole genome shotgun (WGS) entry which is preliminary data.</text>
</comment>
<dbReference type="RefSeq" id="WP_188835111.1">
    <property type="nucleotide sequence ID" value="NZ_BMHI01000001.1"/>
</dbReference>
<keyword evidence="1" id="KW-0805">Transcription regulation</keyword>
<dbReference type="GO" id="GO:0000976">
    <property type="term" value="F:transcription cis-regulatory region binding"/>
    <property type="evidence" value="ECO:0007669"/>
    <property type="project" value="TreeGrafter"/>
</dbReference>
<feature type="DNA-binding region" description="H-T-H motif" evidence="4">
    <location>
        <begin position="28"/>
        <end position="47"/>
    </location>
</feature>
<dbReference type="Pfam" id="PF00440">
    <property type="entry name" value="TetR_N"/>
    <property type="match status" value="1"/>
</dbReference>
<evidence type="ECO:0000256" key="2">
    <source>
        <dbReference type="ARBA" id="ARBA00023125"/>
    </source>
</evidence>
<dbReference type="PANTHER" id="PTHR30055">
    <property type="entry name" value="HTH-TYPE TRANSCRIPTIONAL REGULATOR RUTR"/>
    <property type="match status" value="1"/>
</dbReference>
<name>A0A916ST59_9MICO</name>
<gene>
    <name evidence="6" type="ORF">GCM10011492_01900</name>
</gene>
<evidence type="ECO:0000256" key="4">
    <source>
        <dbReference type="PROSITE-ProRule" id="PRU00335"/>
    </source>
</evidence>
<keyword evidence="3" id="KW-0804">Transcription</keyword>
<dbReference type="InterPro" id="IPR001647">
    <property type="entry name" value="HTH_TetR"/>
</dbReference>
<dbReference type="Proteomes" id="UP000636793">
    <property type="component" value="Unassembled WGS sequence"/>
</dbReference>
<evidence type="ECO:0000256" key="3">
    <source>
        <dbReference type="ARBA" id="ARBA00023163"/>
    </source>
</evidence>
<protein>
    <recommendedName>
        <fullName evidence="5">HTH tetR-type domain-containing protein</fullName>
    </recommendedName>
</protein>
<reference evidence="6" key="2">
    <citation type="submission" date="2020-09" db="EMBL/GenBank/DDBJ databases">
        <authorList>
            <person name="Sun Q."/>
            <person name="Zhou Y."/>
        </authorList>
    </citation>
    <scope>NUCLEOTIDE SEQUENCE</scope>
    <source>
        <strain evidence="6">CGMCC 1.15085</strain>
    </source>
</reference>
<evidence type="ECO:0000259" key="5">
    <source>
        <dbReference type="PROSITE" id="PS50977"/>
    </source>
</evidence>
<organism evidence="6 7">
    <name type="scientific">Flexivirga endophytica</name>
    <dbReference type="NCBI Taxonomy" id="1849103"/>
    <lineage>
        <taxon>Bacteria</taxon>
        <taxon>Bacillati</taxon>
        <taxon>Actinomycetota</taxon>
        <taxon>Actinomycetes</taxon>
        <taxon>Micrococcales</taxon>
        <taxon>Dermacoccaceae</taxon>
        <taxon>Flexivirga</taxon>
    </lineage>
</organism>
<accession>A0A916ST59</accession>